<protein>
    <submittedName>
        <fullName evidence="8">TMUB2 protein</fullName>
    </submittedName>
</protein>
<proteinExistence type="predicted"/>
<dbReference type="InterPro" id="IPR040352">
    <property type="entry name" value="TMUB1/2"/>
</dbReference>
<feature type="non-terminal residue" evidence="8">
    <location>
        <position position="1"/>
    </location>
</feature>
<dbReference type="SUPFAM" id="SSF54236">
    <property type="entry name" value="Ubiquitin-like"/>
    <property type="match status" value="1"/>
</dbReference>
<feature type="compositionally biased region" description="Acidic residues" evidence="5">
    <location>
        <begin position="89"/>
        <end position="99"/>
    </location>
</feature>
<sequence length="304" mass="33378">MELSMMTFMEGLGDEVIIAGGVVLLGLALVLAWISTYVVDRGDQILWAIMSAGAHSSLGGLGSRERYMGSSSSSDSMEPQPITQRAEDKPEEEEWDSETGSEQIPSEGASEPSIDQLLNIQRLRKRSASASEASLVGERPEQTNTNTSCSADSSLFRDGQIKLRLKFLNDTEELALVKPGDTIGFLKSKYFSGQEQQIKFIYQGQILQDQAQTLLSLNITDNSVIHCHISQAPRELSPDPSAAVEHSGVTLNVGSLMIPMFVVMLTVVWYFRINYRQFFTAPATVSLVGVTVFFSFLVFGIYGQ</sequence>
<evidence type="ECO:0000256" key="3">
    <source>
        <dbReference type="ARBA" id="ARBA00022989"/>
    </source>
</evidence>
<comment type="subcellular location">
    <subcellularLocation>
        <location evidence="1">Membrane</location>
        <topology evidence="1">Multi-pass membrane protein</topology>
    </subcellularLocation>
</comment>
<reference evidence="8" key="1">
    <citation type="journal article" date="2021" name="Cell">
        <title>Tracing the genetic footprints of vertebrate landing in non-teleost ray-finned fishes.</title>
        <authorList>
            <person name="Bi X."/>
            <person name="Wang K."/>
            <person name="Yang L."/>
            <person name="Pan H."/>
            <person name="Jiang H."/>
            <person name="Wei Q."/>
            <person name="Fang M."/>
            <person name="Yu H."/>
            <person name="Zhu C."/>
            <person name="Cai Y."/>
            <person name="He Y."/>
            <person name="Gan X."/>
            <person name="Zeng H."/>
            <person name="Yu D."/>
            <person name="Zhu Y."/>
            <person name="Jiang H."/>
            <person name="Qiu Q."/>
            <person name="Yang H."/>
            <person name="Zhang Y.E."/>
            <person name="Wang W."/>
            <person name="Zhu M."/>
            <person name="He S."/>
            <person name="Zhang G."/>
        </authorList>
    </citation>
    <scope>NUCLEOTIDE SEQUENCE</scope>
    <source>
        <strain evidence="8">Pddl_001</strain>
    </source>
</reference>
<accession>A0ABS2XD82</accession>
<evidence type="ECO:0000256" key="5">
    <source>
        <dbReference type="SAM" id="MobiDB-lite"/>
    </source>
</evidence>
<feature type="compositionally biased region" description="Polar residues" evidence="5">
    <location>
        <begin position="142"/>
        <end position="152"/>
    </location>
</feature>
<evidence type="ECO:0000256" key="6">
    <source>
        <dbReference type="SAM" id="Phobius"/>
    </source>
</evidence>
<evidence type="ECO:0000256" key="2">
    <source>
        <dbReference type="ARBA" id="ARBA00022692"/>
    </source>
</evidence>
<dbReference type="Pfam" id="PF00240">
    <property type="entry name" value="ubiquitin"/>
    <property type="match status" value="1"/>
</dbReference>
<dbReference type="PANTHER" id="PTHR14557">
    <property type="entry name" value="PROTEIN C7ORF21"/>
    <property type="match status" value="1"/>
</dbReference>
<keyword evidence="4 6" id="KW-0472">Membrane</keyword>
<feature type="transmembrane region" description="Helical" evidence="6">
    <location>
        <begin position="16"/>
        <end position="39"/>
    </location>
</feature>
<evidence type="ECO:0000313" key="9">
    <source>
        <dbReference type="Proteomes" id="UP001166093"/>
    </source>
</evidence>
<dbReference type="PROSITE" id="PS50053">
    <property type="entry name" value="UBIQUITIN_2"/>
    <property type="match status" value="1"/>
</dbReference>
<gene>
    <name evidence="8" type="primary">Tmub2_0</name>
    <name evidence="8" type="ORF">GTO93_0002377</name>
</gene>
<dbReference type="Proteomes" id="UP001166093">
    <property type="component" value="Unassembled WGS sequence"/>
</dbReference>
<evidence type="ECO:0000259" key="7">
    <source>
        <dbReference type="PROSITE" id="PS50053"/>
    </source>
</evidence>
<dbReference type="Gene3D" id="3.10.20.90">
    <property type="entry name" value="Phosphatidylinositol 3-kinase Catalytic Subunit, Chain A, domain 1"/>
    <property type="match status" value="1"/>
</dbReference>
<dbReference type="InterPro" id="IPR029071">
    <property type="entry name" value="Ubiquitin-like_domsf"/>
</dbReference>
<feature type="non-terminal residue" evidence="8">
    <location>
        <position position="304"/>
    </location>
</feature>
<dbReference type="EMBL" id="JAAWVQ010016890">
    <property type="protein sequence ID" value="MBN3272161.1"/>
    <property type="molecule type" value="Genomic_DNA"/>
</dbReference>
<evidence type="ECO:0000256" key="1">
    <source>
        <dbReference type="ARBA" id="ARBA00004141"/>
    </source>
</evidence>
<comment type="caution">
    <text evidence="8">The sequence shown here is derived from an EMBL/GenBank/DDBJ whole genome shotgun (WGS) entry which is preliminary data.</text>
</comment>
<evidence type="ECO:0000313" key="8">
    <source>
        <dbReference type="EMBL" id="MBN3272161.1"/>
    </source>
</evidence>
<keyword evidence="3 6" id="KW-1133">Transmembrane helix</keyword>
<dbReference type="SMART" id="SM00213">
    <property type="entry name" value="UBQ"/>
    <property type="match status" value="1"/>
</dbReference>
<organism evidence="8 9">
    <name type="scientific">Polyodon spathula</name>
    <name type="common">North American paddlefish</name>
    <name type="synonym">Squalus spathula</name>
    <dbReference type="NCBI Taxonomy" id="7913"/>
    <lineage>
        <taxon>Eukaryota</taxon>
        <taxon>Metazoa</taxon>
        <taxon>Chordata</taxon>
        <taxon>Craniata</taxon>
        <taxon>Vertebrata</taxon>
        <taxon>Euteleostomi</taxon>
        <taxon>Actinopterygii</taxon>
        <taxon>Chondrostei</taxon>
        <taxon>Acipenseriformes</taxon>
        <taxon>Polyodontidae</taxon>
        <taxon>Polyodon</taxon>
    </lineage>
</organism>
<feature type="region of interest" description="Disordered" evidence="5">
    <location>
        <begin position="65"/>
        <end position="111"/>
    </location>
</feature>
<feature type="region of interest" description="Disordered" evidence="5">
    <location>
        <begin position="131"/>
        <end position="152"/>
    </location>
</feature>
<feature type="transmembrane region" description="Helical" evidence="6">
    <location>
        <begin position="283"/>
        <end position="302"/>
    </location>
</feature>
<evidence type="ECO:0000256" key="4">
    <source>
        <dbReference type="ARBA" id="ARBA00023136"/>
    </source>
</evidence>
<feature type="domain" description="Ubiquitin-like" evidence="7">
    <location>
        <begin position="161"/>
        <end position="231"/>
    </location>
</feature>
<name>A0ABS2XD82_POLSP</name>
<dbReference type="PANTHER" id="PTHR14557:SF4">
    <property type="entry name" value="TRANSMEMBRANE AND UBIQUITIN-LIKE DOMAIN-CONTAINING PROTEIN 2"/>
    <property type="match status" value="1"/>
</dbReference>
<dbReference type="InterPro" id="IPR000626">
    <property type="entry name" value="Ubiquitin-like_dom"/>
</dbReference>
<keyword evidence="2 6" id="KW-0812">Transmembrane</keyword>
<feature type="transmembrane region" description="Helical" evidence="6">
    <location>
        <begin position="249"/>
        <end position="271"/>
    </location>
</feature>
<keyword evidence="9" id="KW-1185">Reference proteome</keyword>